<protein>
    <submittedName>
        <fullName evidence="3">Uncharacterized protein</fullName>
    </submittedName>
</protein>
<feature type="compositionally biased region" description="Basic and acidic residues" evidence="1">
    <location>
        <begin position="69"/>
        <end position="78"/>
    </location>
</feature>
<keyword evidence="4" id="KW-1185">Reference proteome</keyword>
<proteinExistence type="predicted"/>
<feature type="chain" id="PRO_5034749170" evidence="2">
    <location>
        <begin position="22"/>
        <end position="114"/>
    </location>
</feature>
<reference evidence="3" key="1">
    <citation type="submission" date="2020-05" db="EMBL/GenBank/DDBJ databases">
        <title>Mycena genomes resolve the evolution of fungal bioluminescence.</title>
        <authorList>
            <person name="Tsai I.J."/>
        </authorList>
    </citation>
    <scope>NUCLEOTIDE SEQUENCE</scope>
    <source>
        <strain evidence="3">CCC161011</strain>
    </source>
</reference>
<keyword evidence="2" id="KW-0732">Signal</keyword>
<comment type="caution">
    <text evidence="3">The sequence shown here is derived from an EMBL/GenBank/DDBJ whole genome shotgun (WGS) entry which is preliminary data.</text>
</comment>
<dbReference type="EMBL" id="JACAZI010000019">
    <property type="protein sequence ID" value="KAF7339838.1"/>
    <property type="molecule type" value="Genomic_DNA"/>
</dbReference>
<dbReference type="Proteomes" id="UP000620124">
    <property type="component" value="Unassembled WGS sequence"/>
</dbReference>
<evidence type="ECO:0000313" key="3">
    <source>
        <dbReference type="EMBL" id="KAF7339838.1"/>
    </source>
</evidence>
<name>A0A8H7CLL3_9AGAR</name>
<dbReference type="AlphaFoldDB" id="A0A8H7CLL3"/>
<feature type="signal peptide" evidence="2">
    <location>
        <begin position="1"/>
        <end position="21"/>
    </location>
</feature>
<sequence>MHAAFLTSFCALALLLVSARAAPLPWDTSASTGMGGNAAGGSVSNSPTIISAFSNNAGNGGNASSGDALAKDASRKDSPGSSNVSEDSPADGGLIDILGLTGDAAQGDSENKIL</sequence>
<gene>
    <name evidence="3" type="ORF">MVEN_01900500</name>
</gene>
<organism evidence="3 4">
    <name type="scientific">Mycena venus</name>
    <dbReference type="NCBI Taxonomy" id="2733690"/>
    <lineage>
        <taxon>Eukaryota</taxon>
        <taxon>Fungi</taxon>
        <taxon>Dikarya</taxon>
        <taxon>Basidiomycota</taxon>
        <taxon>Agaricomycotina</taxon>
        <taxon>Agaricomycetes</taxon>
        <taxon>Agaricomycetidae</taxon>
        <taxon>Agaricales</taxon>
        <taxon>Marasmiineae</taxon>
        <taxon>Mycenaceae</taxon>
        <taxon>Mycena</taxon>
    </lineage>
</organism>
<feature type="region of interest" description="Disordered" evidence="1">
    <location>
        <begin position="54"/>
        <end position="96"/>
    </location>
</feature>
<evidence type="ECO:0000256" key="1">
    <source>
        <dbReference type="SAM" id="MobiDB-lite"/>
    </source>
</evidence>
<evidence type="ECO:0000256" key="2">
    <source>
        <dbReference type="SAM" id="SignalP"/>
    </source>
</evidence>
<accession>A0A8H7CLL3</accession>
<evidence type="ECO:0000313" key="4">
    <source>
        <dbReference type="Proteomes" id="UP000620124"/>
    </source>
</evidence>